<reference evidence="3 4" key="1">
    <citation type="journal article" date="2018" name="Front. Microbiol.">
        <title>Genomic and genetic insights into a cosmopolitan fungus, Paecilomyces variotii (Eurotiales).</title>
        <authorList>
            <person name="Urquhart A.S."/>
            <person name="Mondo S.J."/>
            <person name="Makela M.R."/>
            <person name="Hane J.K."/>
            <person name="Wiebenga A."/>
            <person name="He G."/>
            <person name="Mihaltcheva S."/>
            <person name="Pangilinan J."/>
            <person name="Lipzen A."/>
            <person name="Barry K."/>
            <person name="de Vries R.P."/>
            <person name="Grigoriev I.V."/>
            <person name="Idnurm A."/>
        </authorList>
    </citation>
    <scope>NUCLEOTIDE SEQUENCE [LARGE SCALE GENOMIC DNA]</scope>
    <source>
        <strain evidence="3 4">CBS 101075</strain>
    </source>
</reference>
<dbReference type="Proteomes" id="UP000283841">
    <property type="component" value="Unassembled WGS sequence"/>
</dbReference>
<dbReference type="GO" id="GO:0030572">
    <property type="term" value="F:phosphatidyltransferase activity"/>
    <property type="evidence" value="ECO:0007669"/>
    <property type="project" value="UniProtKB-ARBA"/>
</dbReference>
<evidence type="ECO:0000313" key="3">
    <source>
        <dbReference type="EMBL" id="RWQ95215.1"/>
    </source>
</evidence>
<dbReference type="VEuPathDB" id="FungiDB:C8Q69DRAFT_285632"/>
<protein>
    <submittedName>
        <fullName evidence="3">Phospholipase D active site motif protein</fullName>
    </submittedName>
</protein>
<dbReference type="AlphaFoldDB" id="A0A443HTR8"/>
<feature type="compositionally biased region" description="Basic and acidic residues" evidence="1">
    <location>
        <begin position="365"/>
        <end position="382"/>
    </location>
</feature>
<evidence type="ECO:0000313" key="4">
    <source>
        <dbReference type="Proteomes" id="UP000283841"/>
    </source>
</evidence>
<feature type="domain" description="PLD phosphodiesterase" evidence="2">
    <location>
        <begin position="560"/>
        <end position="587"/>
    </location>
</feature>
<dbReference type="GeneID" id="39596236"/>
<feature type="region of interest" description="Disordered" evidence="1">
    <location>
        <begin position="345"/>
        <end position="399"/>
    </location>
</feature>
<dbReference type="PANTHER" id="PTHR21248">
    <property type="entry name" value="CARDIOLIPIN SYNTHASE"/>
    <property type="match status" value="1"/>
</dbReference>
<dbReference type="Pfam" id="PF13091">
    <property type="entry name" value="PLDc_2"/>
    <property type="match status" value="1"/>
</dbReference>
<dbReference type="RefSeq" id="XP_028484860.1">
    <property type="nucleotide sequence ID" value="XM_028626959.1"/>
</dbReference>
<dbReference type="STRING" id="264951.A0A443HTR8"/>
<comment type="caution">
    <text evidence="3">The sequence shown here is derived from an EMBL/GenBank/DDBJ whole genome shotgun (WGS) entry which is preliminary data.</text>
</comment>
<feature type="compositionally biased region" description="Polar residues" evidence="1">
    <location>
        <begin position="346"/>
        <end position="359"/>
    </location>
</feature>
<proteinExistence type="predicted"/>
<evidence type="ECO:0000259" key="2">
    <source>
        <dbReference type="PROSITE" id="PS50035"/>
    </source>
</evidence>
<dbReference type="SUPFAM" id="SSF56024">
    <property type="entry name" value="Phospholipase D/nuclease"/>
    <property type="match status" value="2"/>
</dbReference>
<feature type="domain" description="PLD phosphodiesterase" evidence="2">
    <location>
        <begin position="272"/>
        <end position="299"/>
    </location>
</feature>
<name>A0A443HTR8_BYSSP</name>
<gene>
    <name evidence="3" type="ORF">C8Q69DRAFT_285632</name>
</gene>
<dbReference type="Gene3D" id="3.30.870.10">
    <property type="entry name" value="Endonuclease Chain A"/>
    <property type="match status" value="2"/>
</dbReference>
<dbReference type="InterPro" id="IPR025202">
    <property type="entry name" value="PLD-like_dom"/>
</dbReference>
<dbReference type="GO" id="GO:0032049">
    <property type="term" value="P:cardiolipin biosynthetic process"/>
    <property type="evidence" value="ECO:0007669"/>
    <property type="project" value="UniProtKB-ARBA"/>
</dbReference>
<accession>A0A443HTR8</accession>
<sequence>MDKLLDLHVADDGIPSSVLKVSALLSSAIVGAIMVCIARQPKSVNHTRCDNIPPRVYDLCHSNKNVTSELEDHPDESPGRIAHRLFHHDEAVKEDIAGPIKDVADKDNALERAYECGIWGPSRPSDLFLKIYHDALCTLEKNPLAGVVSPSLMGSRGVVPLTIIGPLPDLCRHISNCIVRAEKEIFLGTNFWIYSDASTLVTDAFRELSRRAGQRGTRVVVKMLYDRGNLKQVYDNHQRVSAEEYTSAKVKLPPPEEIPNIDLELINYHRPMLGTFHCKFVIIDRRVALLQSSNIQDNDNLEMMIRVEGPIVDSFYDMALISWHKTLNPPLPMFGFPASDAKIPSFGQQTYTGSETEQTGPLPEHTTKDPHYDPDISSEAKRVNGTVEPRPGETRTQAVTRHLNTTIQPNAKGDAPDSDQEVPMRIYVQHKSHDPFPMAMVNREPWGAPNHSSVHTPQNAAFLSAITNARRSIFIQTPNMNAEPILNPLVDAVRRGVIVTVYLCLGYNDAGELLPFQNGTNEMIADRLYRSLKTDEERSRLRIHYYVGKDQTKPIHNSFKSRSCHVKLMIIDEKVAIQGNGNLDTQSFYHSQEVNLLLDSPLICRDWLDQINRNQNTATYGLASPEDGCWHDPVTGELATNSIGRDPGRFSWAKGVIGAIKRVQGAGGF</sequence>
<dbReference type="InterPro" id="IPR001736">
    <property type="entry name" value="PLipase_D/transphosphatidylase"/>
</dbReference>
<dbReference type="PROSITE" id="PS50035">
    <property type="entry name" value="PLD"/>
    <property type="match status" value="2"/>
</dbReference>
<keyword evidence="4" id="KW-1185">Reference proteome</keyword>
<dbReference type="EMBL" id="RCNU01000006">
    <property type="protein sequence ID" value="RWQ95215.1"/>
    <property type="molecule type" value="Genomic_DNA"/>
</dbReference>
<dbReference type="PANTHER" id="PTHR21248:SF22">
    <property type="entry name" value="PHOSPHOLIPASE D"/>
    <property type="match status" value="1"/>
</dbReference>
<dbReference type="CDD" id="cd00138">
    <property type="entry name" value="PLDc_SF"/>
    <property type="match status" value="2"/>
</dbReference>
<organism evidence="3 4">
    <name type="scientific">Byssochlamys spectabilis</name>
    <name type="common">Paecilomyces variotii</name>
    <dbReference type="NCBI Taxonomy" id="264951"/>
    <lineage>
        <taxon>Eukaryota</taxon>
        <taxon>Fungi</taxon>
        <taxon>Dikarya</taxon>
        <taxon>Ascomycota</taxon>
        <taxon>Pezizomycotina</taxon>
        <taxon>Eurotiomycetes</taxon>
        <taxon>Eurotiomycetidae</taxon>
        <taxon>Eurotiales</taxon>
        <taxon>Thermoascaceae</taxon>
        <taxon>Paecilomyces</taxon>
    </lineage>
</organism>
<dbReference type="SMART" id="SM00155">
    <property type="entry name" value="PLDc"/>
    <property type="match status" value="2"/>
</dbReference>
<evidence type="ECO:0000256" key="1">
    <source>
        <dbReference type="SAM" id="MobiDB-lite"/>
    </source>
</evidence>